<evidence type="ECO:0000313" key="10">
    <source>
        <dbReference type="EMBL" id="KAF5529812.1"/>
    </source>
</evidence>
<feature type="transmembrane region" description="Helical" evidence="8">
    <location>
        <begin position="122"/>
        <end position="145"/>
    </location>
</feature>
<evidence type="ECO:0000256" key="2">
    <source>
        <dbReference type="ARBA" id="ARBA00010992"/>
    </source>
</evidence>
<keyword evidence="10" id="KW-0762">Sugar transport</keyword>
<dbReference type="GO" id="GO:0005351">
    <property type="term" value="F:carbohydrate:proton symporter activity"/>
    <property type="evidence" value="ECO:0007669"/>
    <property type="project" value="TreeGrafter"/>
</dbReference>
<evidence type="ECO:0000256" key="3">
    <source>
        <dbReference type="ARBA" id="ARBA00022448"/>
    </source>
</evidence>
<dbReference type="InterPro" id="IPR020846">
    <property type="entry name" value="MFS_dom"/>
</dbReference>
<dbReference type="Proteomes" id="UP000522262">
    <property type="component" value="Unassembled WGS sequence"/>
</dbReference>
<dbReference type="GO" id="GO:0016020">
    <property type="term" value="C:membrane"/>
    <property type="evidence" value="ECO:0007669"/>
    <property type="project" value="UniProtKB-SubCell"/>
</dbReference>
<reference evidence="10 11" key="1">
    <citation type="submission" date="2020-05" db="EMBL/GenBank/DDBJ databases">
        <title>Identification and distribution of gene clusters putatively required for synthesis of sphingolipid metabolism inhibitors in phylogenetically diverse species of the filamentous fungus Fusarium.</title>
        <authorList>
            <person name="Kim H.-S."/>
            <person name="Busman M."/>
            <person name="Brown D.W."/>
            <person name="Divon H."/>
            <person name="Uhlig S."/>
            <person name="Proctor R.H."/>
        </authorList>
    </citation>
    <scope>NUCLEOTIDE SEQUENCE [LARGE SCALE GENOMIC DNA]</scope>
    <source>
        <strain evidence="10 11">NRRL 53147</strain>
    </source>
</reference>
<dbReference type="InterPro" id="IPR036259">
    <property type="entry name" value="MFS_trans_sf"/>
</dbReference>
<dbReference type="Gene3D" id="1.20.1250.20">
    <property type="entry name" value="MFS general substrate transporter like domains"/>
    <property type="match status" value="1"/>
</dbReference>
<dbReference type="InterPro" id="IPR003663">
    <property type="entry name" value="Sugar/inositol_transpt"/>
</dbReference>
<dbReference type="SUPFAM" id="SSF103473">
    <property type="entry name" value="MFS general substrate transporter"/>
    <property type="match status" value="1"/>
</dbReference>
<evidence type="ECO:0000256" key="4">
    <source>
        <dbReference type="ARBA" id="ARBA00022692"/>
    </source>
</evidence>
<dbReference type="PANTHER" id="PTHR48022">
    <property type="entry name" value="PLASTIDIC GLUCOSE TRANSPORTER 4"/>
    <property type="match status" value="1"/>
</dbReference>
<evidence type="ECO:0000256" key="1">
    <source>
        <dbReference type="ARBA" id="ARBA00004141"/>
    </source>
</evidence>
<evidence type="ECO:0000256" key="5">
    <source>
        <dbReference type="ARBA" id="ARBA00022989"/>
    </source>
</evidence>
<keyword evidence="4 8" id="KW-0812">Transmembrane</keyword>
<proteinExistence type="inferred from homology"/>
<feature type="transmembrane region" description="Helical" evidence="8">
    <location>
        <begin position="441"/>
        <end position="463"/>
    </location>
</feature>
<gene>
    <name evidence="10" type="ORF">FMEXI_13930</name>
</gene>
<dbReference type="AlphaFoldDB" id="A0A8H5I5F5"/>
<keyword evidence="11" id="KW-1185">Reference proteome</keyword>
<keyword evidence="6 8" id="KW-0472">Membrane</keyword>
<keyword evidence="3 7" id="KW-0813">Transport</keyword>
<keyword evidence="5 8" id="KW-1133">Transmembrane helix</keyword>
<feature type="transmembrane region" description="Helical" evidence="8">
    <location>
        <begin position="97"/>
        <end position="116"/>
    </location>
</feature>
<dbReference type="PROSITE" id="PS50850">
    <property type="entry name" value="MFS"/>
    <property type="match status" value="1"/>
</dbReference>
<dbReference type="InterPro" id="IPR005829">
    <property type="entry name" value="Sugar_transporter_CS"/>
</dbReference>
<dbReference type="PRINTS" id="PR00171">
    <property type="entry name" value="SUGRTRNSPORT"/>
</dbReference>
<evidence type="ECO:0000256" key="7">
    <source>
        <dbReference type="RuleBase" id="RU003346"/>
    </source>
</evidence>
<evidence type="ECO:0000256" key="6">
    <source>
        <dbReference type="ARBA" id="ARBA00023136"/>
    </source>
</evidence>
<feature type="transmembrane region" description="Helical" evidence="8">
    <location>
        <begin position="412"/>
        <end position="435"/>
    </location>
</feature>
<feature type="domain" description="Major facilitator superfamily (MFS) profile" evidence="9">
    <location>
        <begin position="20"/>
        <end position="467"/>
    </location>
</feature>
<feature type="transmembrane region" description="Helical" evidence="8">
    <location>
        <begin position="67"/>
        <end position="85"/>
    </location>
</feature>
<feature type="transmembrane region" description="Helical" evidence="8">
    <location>
        <begin position="188"/>
        <end position="209"/>
    </location>
</feature>
<protein>
    <submittedName>
        <fullName evidence="10">Sugar transporter</fullName>
    </submittedName>
</protein>
<sequence>MAPTTKTSINWTHHKWALFFCGISTFGALCYGYDQIYFTGVQGMQPFINDYAQTTTSDGKPALTTSFISLTASIIYVGELAGAFLAAPINENLGRRAVFLCASLCIIIGAIVQLASHGSEGLIVLGRIFIGLGIGQFTVTCLLYMGEVAPAAVRGPALMTFQLMQSCSQLVGSAITQGTSNINNKNSYLVPFGVLIVLPGLMILLLVFLPESPTWYVSKGKLEDGEKMLRKINKSMLDYDPSNDMRVLTEAVERDKALAAESSWTSLVTDPIERRKVIYSAGAMVAQQINGIQFFYSYGVIFAQSIGVSEPFTISLITNVLQVVAVAVSVYFGNRIPRRQNLWYSTLGLWAALIVVGGLGTTRSSSRTFSSAVSTAIVVFSYIVIVCFNFSLGPLAYTINSEMAVGRNRNKIVSVSISVFFITVFIIAFTAPYLYYSANLGPMMCFVYAGTSCISLAYIWFCVGETTGRTILEVERFFIEGIPARQWETHVFYHRTAEKDVSDLHEDKTAIHEVEVA</sequence>
<feature type="transmembrane region" description="Helical" evidence="8">
    <location>
        <begin position="372"/>
        <end position="392"/>
    </location>
</feature>
<evidence type="ECO:0000256" key="8">
    <source>
        <dbReference type="SAM" id="Phobius"/>
    </source>
</evidence>
<dbReference type="InterPro" id="IPR050360">
    <property type="entry name" value="MFS_Sugar_Transporters"/>
</dbReference>
<dbReference type="PANTHER" id="PTHR48022:SF77">
    <property type="entry name" value="MAJOR FACILITATOR SUPERFAMILY (MFS) PROFILE DOMAIN-CONTAINING PROTEIN"/>
    <property type="match status" value="1"/>
</dbReference>
<dbReference type="Pfam" id="PF00083">
    <property type="entry name" value="Sugar_tr"/>
    <property type="match status" value="1"/>
</dbReference>
<dbReference type="PROSITE" id="PS00217">
    <property type="entry name" value="SUGAR_TRANSPORT_2"/>
    <property type="match status" value="1"/>
</dbReference>
<comment type="caution">
    <text evidence="10">The sequence shown here is derived from an EMBL/GenBank/DDBJ whole genome shotgun (WGS) entry which is preliminary data.</text>
</comment>
<evidence type="ECO:0000313" key="11">
    <source>
        <dbReference type="Proteomes" id="UP000522262"/>
    </source>
</evidence>
<dbReference type="InterPro" id="IPR005828">
    <property type="entry name" value="MFS_sugar_transport-like"/>
</dbReference>
<comment type="similarity">
    <text evidence="2 7">Belongs to the major facilitator superfamily. Sugar transporter (TC 2.A.1.1) family.</text>
</comment>
<accession>A0A8H5I5F5</accession>
<evidence type="ECO:0000259" key="9">
    <source>
        <dbReference type="PROSITE" id="PS50850"/>
    </source>
</evidence>
<dbReference type="FunFam" id="1.20.1250.20:FF:000078">
    <property type="entry name" value="MFS maltose transporter, putative"/>
    <property type="match status" value="1"/>
</dbReference>
<feature type="transmembrane region" description="Helical" evidence="8">
    <location>
        <begin position="341"/>
        <end position="360"/>
    </location>
</feature>
<organism evidence="10 11">
    <name type="scientific">Fusarium mexicanum</name>
    <dbReference type="NCBI Taxonomy" id="751941"/>
    <lineage>
        <taxon>Eukaryota</taxon>
        <taxon>Fungi</taxon>
        <taxon>Dikarya</taxon>
        <taxon>Ascomycota</taxon>
        <taxon>Pezizomycotina</taxon>
        <taxon>Sordariomycetes</taxon>
        <taxon>Hypocreomycetidae</taxon>
        <taxon>Hypocreales</taxon>
        <taxon>Nectriaceae</taxon>
        <taxon>Fusarium</taxon>
        <taxon>Fusarium fujikuroi species complex</taxon>
    </lineage>
</organism>
<name>A0A8H5I5F5_9HYPO</name>
<dbReference type="EMBL" id="JAAOAM010000535">
    <property type="protein sequence ID" value="KAF5529812.1"/>
    <property type="molecule type" value="Genomic_DNA"/>
</dbReference>
<feature type="transmembrane region" description="Helical" evidence="8">
    <location>
        <begin position="316"/>
        <end position="334"/>
    </location>
</feature>
<comment type="subcellular location">
    <subcellularLocation>
        <location evidence="1">Membrane</location>
        <topology evidence="1">Multi-pass membrane protein</topology>
    </subcellularLocation>
</comment>
<dbReference type="NCBIfam" id="TIGR00879">
    <property type="entry name" value="SP"/>
    <property type="match status" value="1"/>
</dbReference>